<protein>
    <submittedName>
        <fullName evidence="2">Uncharacterized protein</fullName>
    </submittedName>
</protein>
<dbReference type="OrthoDB" id="10602820at2759"/>
<keyword evidence="3" id="KW-1185">Reference proteome</keyword>
<reference evidence="2" key="1">
    <citation type="submission" date="2010-02" db="EMBL/GenBank/DDBJ databases">
        <title>Sequencing and annotation of the Blastocystis hominis genome.</title>
        <authorList>
            <person name="Wincker P."/>
        </authorList>
    </citation>
    <scope>NUCLEOTIDE SEQUENCE</scope>
    <source>
        <strain evidence="2">Singapore isolate B</strain>
    </source>
</reference>
<organism evidence="2">
    <name type="scientific">Blastocystis hominis</name>
    <dbReference type="NCBI Taxonomy" id="12968"/>
    <lineage>
        <taxon>Eukaryota</taxon>
        <taxon>Sar</taxon>
        <taxon>Stramenopiles</taxon>
        <taxon>Bigyra</taxon>
        <taxon>Opalozoa</taxon>
        <taxon>Opalinata</taxon>
        <taxon>Blastocystidae</taxon>
        <taxon>Blastocystis</taxon>
    </lineage>
</organism>
<name>D8M597_BLAHO</name>
<dbReference type="AlphaFoldDB" id="D8M597"/>
<evidence type="ECO:0000313" key="2">
    <source>
        <dbReference type="EMBL" id="CBK23236.2"/>
    </source>
</evidence>
<gene>
    <name evidence="2" type="ORF">GSBLH_T00006595001</name>
</gene>
<dbReference type="Proteomes" id="UP000008312">
    <property type="component" value="Unassembled WGS sequence"/>
</dbReference>
<dbReference type="OMA" id="MILARNC"/>
<feature type="compositionally biased region" description="Polar residues" evidence="1">
    <location>
        <begin position="14"/>
        <end position="27"/>
    </location>
</feature>
<evidence type="ECO:0000256" key="1">
    <source>
        <dbReference type="SAM" id="MobiDB-lite"/>
    </source>
</evidence>
<evidence type="ECO:0000313" key="3">
    <source>
        <dbReference type="Proteomes" id="UP000008312"/>
    </source>
</evidence>
<dbReference type="RefSeq" id="XP_012897284.1">
    <property type="nucleotide sequence ID" value="XM_013041830.1"/>
</dbReference>
<feature type="region of interest" description="Disordered" evidence="1">
    <location>
        <begin position="1"/>
        <end position="42"/>
    </location>
</feature>
<sequence>MPKKKPSETKPTTQEQKGNAGKQTATAEQEKKAKGHRQRGAGTVVVSKGEVTVGGVVMKEWQRTPLQLVREYCQKQKRPMPQLLNASAPAGRFAIRLILPDPKNKDRDLVFTSKESFPDMILARNCVCLLALHHLQPTLPLHQKLPEPYASMWLKLTGKSDAAKPAKKEDEAPKFVCSICNKSFEKELG</sequence>
<dbReference type="GeneID" id="24922719"/>
<dbReference type="InParanoid" id="D8M597"/>
<proteinExistence type="predicted"/>
<dbReference type="EMBL" id="FN668657">
    <property type="protein sequence ID" value="CBK23236.2"/>
    <property type="molecule type" value="Genomic_DNA"/>
</dbReference>
<accession>D8M597</accession>